<comment type="caution">
    <text evidence="1">The sequence shown here is derived from an EMBL/GenBank/DDBJ whole genome shotgun (WGS) entry which is preliminary data.</text>
</comment>
<dbReference type="VEuPathDB" id="FungiDB:PADG_11381"/>
<proteinExistence type="predicted"/>
<reference evidence="1 2" key="1">
    <citation type="submission" date="2016-06" db="EMBL/GenBank/DDBJ databases">
        <authorList>
            <person name="Kjaerup R.B."/>
            <person name="Dalgaard T.S."/>
            <person name="Juul-Madsen H.R."/>
        </authorList>
    </citation>
    <scope>NUCLEOTIDE SEQUENCE [LARGE SCALE GENOMIC DNA]</scope>
    <source>
        <strain evidence="1 2">Pb300</strain>
    </source>
</reference>
<dbReference type="VEuPathDB" id="FungiDB:PABG_06796"/>
<dbReference type="EMBL" id="LZYO01000400">
    <property type="protein sequence ID" value="ODH13920.1"/>
    <property type="molecule type" value="Genomic_DNA"/>
</dbReference>
<dbReference type="Proteomes" id="UP000242814">
    <property type="component" value="Unassembled WGS sequence"/>
</dbReference>
<dbReference type="AlphaFoldDB" id="A0A1D2J6F7"/>
<name>A0A1D2J6F7_PARBR</name>
<evidence type="ECO:0000313" key="1">
    <source>
        <dbReference type="EMBL" id="ODH13920.1"/>
    </source>
</evidence>
<protein>
    <submittedName>
        <fullName evidence="1">Uncharacterized protein</fullName>
    </submittedName>
</protein>
<sequence length="61" mass="6660">MSPSLLGILSSKLVWHFDSLPIMPIVPTTSKLKSASSTLPRASKVQGRPFTRFPREPGRGP</sequence>
<organism evidence="1 2">
    <name type="scientific">Paracoccidioides brasiliensis</name>
    <dbReference type="NCBI Taxonomy" id="121759"/>
    <lineage>
        <taxon>Eukaryota</taxon>
        <taxon>Fungi</taxon>
        <taxon>Dikarya</taxon>
        <taxon>Ascomycota</taxon>
        <taxon>Pezizomycotina</taxon>
        <taxon>Eurotiomycetes</taxon>
        <taxon>Eurotiomycetidae</taxon>
        <taxon>Onygenales</taxon>
        <taxon>Ajellomycetaceae</taxon>
        <taxon>Paracoccidioides</taxon>
    </lineage>
</organism>
<evidence type="ECO:0000313" key="2">
    <source>
        <dbReference type="Proteomes" id="UP000242814"/>
    </source>
</evidence>
<accession>A0A1D2J6F7</accession>
<gene>
    <name evidence="1" type="ORF">ACO22_06797</name>
</gene>